<dbReference type="Proteomes" id="UP001139648">
    <property type="component" value="Unassembled WGS sequence"/>
</dbReference>
<proteinExistence type="predicted"/>
<dbReference type="AlphaFoldDB" id="A0A9X2GVQ7"/>
<keyword evidence="2" id="KW-1185">Reference proteome</keyword>
<dbReference type="SUPFAM" id="SSF53474">
    <property type="entry name" value="alpha/beta-Hydrolases"/>
    <property type="match status" value="1"/>
</dbReference>
<evidence type="ECO:0000313" key="1">
    <source>
        <dbReference type="EMBL" id="MCP2361273.1"/>
    </source>
</evidence>
<dbReference type="Gene3D" id="3.40.50.1820">
    <property type="entry name" value="alpha/beta hydrolase"/>
    <property type="match status" value="1"/>
</dbReference>
<accession>A0A9X2GVQ7</accession>
<evidence type="ECO:0000313" key="2">
    <source>
        <dbReference type="Proteomes" id="UP001139648"/>
    </source>
</evidence>
<dbReference type="InterPro" id="IPR029058">
    <property type="entry name" value="AB_hydrolase_fold"/>
</dbReference>
<protein>
    <submittedName>
        <fullName evidence="1">Pimeloyl-ACP methyl ester carboxylesterase</fullName>
    </submittedName>
</protein>
<gene>
    <name evidence="1" type="ORF">HD597_008293</name>
</gene>
<organism evidence="1 2">
    <name type="scientific">Nonomuraea thailandensis</name>
    <dbReference type="NCBI Taxonomy" id="1188745"/>
    <lineage>
        <taxon>Bacteria</taxon>
        <taxon>Bacillati</taxon>
        <taxon>Actinomycetota</taxon>
        <taxon>Actinomycetes</taxon>
        <taxon>Streptosporangiales</taxon>
        <taxon>Streptosporangiaceae</taxon>
        <taxon>Nonomuraea</taxon>
    </lineage>
</organism>
<name>A0A9X2GVQ7_9ACTN</name>
<dbReference type="RefSeq" id="WP_253750014.1">
    <property type="nucleotide sequence ID" value="NZ_BAABKA010000002.1"/>
</dbReference>
<sequence>MIAIEPQLTVLTVPTLLVWGTGDTFFDLSWARWLRDTIPGVREIVEIEGGRLFFPEERAGELVPHLRRFWAQG</sequence>
<reference evidence="1" key="1">
    <citation type="submission" date="2022-06" db="EMBL/GenBank/DDBJ databases">
        <title>Sequencing the genomes of 1000 actinobacteria strains.</title>
        <authorList>
            <person name="Klenk H.-P."/>
        </authorList>
    </citation>
    <scope>NUCLEOTIDE SEQUENCE</scope>
    <source>
        <strain evidence="1">DSM 46694</strain>
    </source>
</reference>
<comment type="caution">
    <text evidence="1">The sequence shown here is derived from an EMBL/GenBank/DDBJ whole genome shotgun (WGS) entry which is preliminary data.</text>
</comment>
<dbReference type="EMBL" id="JAMZEB010000002">
    <property type="protein sequence ID" value="MCP2361273.1"/>
    <property type="molecule type" value="Genomic_DNA"/>
</dbReference>